<evidence type="ECO:0000313" key="24">
    <source>
        <dbReference type="EMBL" id="KAL2473578.1"/>
    </source>
</evidence>
<dbReference type="FunFam" id="1.10.420.10:FF:000001">
    <property type="entry name" value="Peroxidase"/>
    <property type="match status" value="1"/>
</dbReference>
<comment type="similarity">
    <text evidence="22">Belongs to the peroxidase family. Classical plant (class III) peroxidase subfamily.</text>
</comment>
<evidence type="ECO:0000313" key="25">
    <source>
        <dbReference type="Proteomes" id="UP001604277"/>
    </source>
</evidence>
<evidence type="ECO:0000256" key="19">
    <source>
        <dbReference type="PIRSR" id="PIRSR600823-3"/>
    </source>
</evidence>
<gene>
    <name evidence="24" type="ORF">Fot_49314</name>
</gene>
<feature type="binding site" evidence="19">
    <location>
        <position position="263"/>
    </location>
    <ligand>
        <name>Ca(2+)</name>
        <dbReference type="ChEBI" id="CHEBI:29108"/>
        <label>2</label>
    </ligand>
</feature>
<feature type="site" description="Transition state stabilizer" evidence="20">
    <location>
        <position position="85"/>
    </location>
</feature>
<dbReference type="Pfam" id="PF00141">
    <property type="entry name" value="peroxidase"/>
    <property type="match status" value="1"/>
</dbReference>
<name>A0ABD1QBK8_9LAMI</name>
<evidence type="ECO:0000256" key="7">
    <source>
        <dbReference type="ARBA" id="ARBA00022559"/>
    </source>
</evidence>
<feature type="binding site" evidence="19">
    <location>
        <position position="260"/>
    </location>
    <ligand>
        <name>Ca(2+)</name>
        <dbReference type="ChEBI" id="CHEBI:29108"/>
        <label>2</label>
    </ligand>
</feature>
<dbReference type="PANTHER" id="PTHR31517">
    <property type="match status" value="1"/>
</dbReference>
<comment type="function">
    <text evidence="2">Removal of H(2)O(2), oxidation of toxic reductants, biosynthesis and degradation of lignin, suberization, auxin catabolism, response to environmental stresses such as wounding, pathogen attack and oxidative stress. These functions might be dependent on each isozyme/isoform in each plant tissue.</text>
</comment>
<feature type="chain" id="PRO_5044530172" description="Peroxidase" evidence="22">
    <location>
        <begin position="22"/>
        <end position="342"/>
    </location>
</feature>
<evidence type="ECO:0000256" key="15">
    <source>
        <dbReference type="ARBA" id="ARBA00023180"/>
    </source>
</evidence>
<comment type="catalytic activity">
    <reaction evidence="1 22">
        <text>2 a phenolic donor + H2O2 = 2 a phenolic radical donor + 2 H2O</text>
        <dbReference type="Rhea" id="RHEA:56136"/>
        <dbReference type="ChEBI" id="CHEBI:15377"/>
        <dbReference type="ChEBI" id="CHEBI:16240"/>
        <dbReference type="ChEBI" id="CHEBI:139520"/>
        <dbReference type="ChEBI" id="CHEBI:139521"/>
        <dbReference type="EC" id="1.11.1.7"/>
    </reaction>
</comment>
<feature type="binding site" evidence="18">
    <location>
        <position position="181"/>
    </location>
    <ligand>
        <name>substrate</name>
    </ligand>
</feature>
<comment type="cofactor">
    <cofactor evidence="19 22">
        <name>Ca(2+)</name>
        <dbReference type="ChEBI" id="CHEBI:29108"/>
    </cofactor>
    <text evidence="19 22">Binds 2 calcium ions per subunit.</text>
</comment>
<evidence type="ECO:0000256" key="11">
    <source>
        <dbReference type="ARBA" id="ARBA00022837"/>
    </source>
</evidence>
<keyword evidence="9 19" id="KW-0479">Metal-binding</keyword>
<keyword evidence="7 22" id="KW-0575">Peroxidase</keyword>
<comment type="caution">
    <text evidence="24">The sequence shown here is derived from an EMBL/GenBank/DDBJ whole genome shotgun (WGS) entry which is preliminary data.</text>
</comment>
<dbReference type="InterPro" id="IPR019794">
    <property type="entry name" value="Peroxidases_AS"/>
</dbReference>
<dbReference type="GO" id="GO:0046872">
    <property type="term" value="F:metal ion binding"/>
    <property type="evidence" value="ECO:0007669"/>
    <property type="project" value="UniProtKB-UniRule"/>
</dbReference>
<dbReference type="InterPro" id="IPR019793">
    <property type="entry name" value="Peroxidases_heam-ligand_BS"/>
</dbReference>
<feature type="domain" description="Plant heme peroxidase family profile" evidence="23">
    <location>
        <begin position="48"/>
        <end position="341"/>
    </location>
</feature>
<dbReference type="PRINTS" id="PR00458">
    <property type="entry name" value="PEROXIDASE"/>
</dbReference>
<organism evidence="24 25">
    <name type="scientific">Forsythia ovata</name>
    <dbReference type="NCBI Taxonomy" id="205694"/>
    <lineage>
        <taxon>Eukaryota</taxon>
        <taxon>Viridiplantae</taxon>
        <taxon>Streptophyta</taxon>
        <taxon>Embryophyta</taxon>
        <taxon>Tracheophyta</taxon>
        <taxon>Spermatophyta</taxon>
        <taxon>Magnoliopsida</taxon>
        <taxon>eudicotyledons</taxon>
        <taxon>Gunneridae</taxon>
        <taxon>Pentapetalae</taxon>
        <taxon>asterids</taxon>
        <taxon>lamiids</taxon>
        <taxon>Lamiales</taxon>
        <taxon>Oleaceae</taxon>
        <taxon>Forsythieae</taxon>
        <taxon>Forsythia</taxon>
    </lineage>
</organism>
<evidence type="ECO:0000256" key="10">
    <source>
        <dbReference type="ARBA" id="ARBA00022729"/>
    </source>
</evidence>
<dbReference type="PROSITE" id="PS00435">
    <property type="entry name" value="PEROXIDASE_1"/>
    <property type="match status" value="1"/>
</dbReference>
<dbReference type="PRINTS" id="PR00461">
    <property type="entry name" value="PLPEROXIDASE"/>
</dbReference>
<evidence type="ECO:0000256" key="14">
    <source>
        <dbReference type="ARBA" id="ARBA00023157"/>
    </source>
</evidence>
<feature type="binding site" evidence="19">
    <location>
        <position position="90"/>
    </location>
    <ligand>
        <name>Ca(2+)</name>
        <dbReference type="ChEBI" id="CHEBI:29108"/>
        <label>1</label>
    </ligand>
</feature>
<evidence type="ECO:0000256" key="8">
    <source>
        <dbReference type="ARBA" id="ARBA00022617"/>
    </source>
</evidence>
<feature type="signal peptide" evidence="22">
    <location>
        <begin position="1"/>
        <end position="21"/>
    </location>
</feature>
<evidence type="ECO:0000256" key="17">
    <source>
        <dbReference type="PIRSR" id="PIRSR600823-1"/>
    </source>
</evidence>
<dbReference type="PROSITE" id="PS00436">
    <property type="entry name" value="PEROXIDASE_2"/>
    <property type="match status" value="1"/>
</dbReference>
<evidence type="ECO:0000256" key="21">
    <source>
        <dbReference type="PIRSR" id="PIRSR600823-5"/>
    </source>
</evidence>
<keyword evidence="25" id="KW-1185">Reference proteome</keyword>
<dbReference type="InterPro" id="IPR033905">
    <property type="entry name" value="Secretory_peroxidase"/>
</dbReference>
<dbReference type="AlphaFoldDB" id="A0ABD1QBK8"/>
<evidence type="ECO:0000256" key="16">
    <source>
        <dbReference type="ARBA" id="ARBA00023324"/>
    </source>
</evidence>
<dbReference type="FunFam" id="1.10.520.10:FF:000006">
    <property type="entry name" value="Peroxidase"/>
    <property type="match status" value="1"/>
</dbReference>
<reference evidence="25" key="1">
    <citation type="submission" date="2024-07" db="EMBL/GenBank/DDBJ databases">
        <title>Two chromosome-level genome assemblies of Korean endemic species Abeliophyllum distichum and Forsythia ovata (Oleaceae).</title>
        <authorList>
            <person name="Jang H."/>
        </authorList>
    </citation>
    <scope>NUCLEOTIDE SEQUENCE [LARGE SCALE GENOMIC DNA]</scope>
</reference>
<evidence type="ECO:0000256" key="20">
    <source>
        <dbReference type="PIRSR" id="PIRSR600823-4"/>
    </source>
</evidence>
<dbReference type="SUPFAM" id="SSF48113">
    <property type="entry name" value="Heme-dependent peroxidases"/>
    <property type="match status" value="1"/>
</dbReference>
<feature type="binding site" description="axial binding residue" evidence="19">
    <location>
        <position position="211"/>
    </location>
    <ligand>
        <name>heme b</name>
        <dbReference type="ChEBI" id="CHEBI:60344"/>
    </ligand>
    <ligandPart>
        <name>Fe</name>
        <dbReference type="ChEBI" id="CHEBI:18248"/>
    </ligandPart>
</feature>
<evidence type="ECO:0000256" key="2">
    <source>
        <dbReference type="ARBA" id="ARBA00002322"/>
    </source>
</evidence>
<evidence type="ECO:0000256" key="12">
    <source>
        <dbReference type="ARBA" id="ARBA00023002"/>
    </source>
</evidence>
<protein>
    <recommendedName>
        <fullName evidence="5 22">Peroxidase</fullName>
        <ecNumber evidence="5 22">1.11.1.7</ecNumber>
    </recommendedName>
</protein>
<feature type="disulfide bond" evidence="21">
    <location>
        <begin position="58"/>
        <end position="134"/>
    </location>
</feature>
<evidence type="ECO:0000256" key="1">
    <source>
        <dbReference type="ARBA" id="ARBA00000189"/>
    </source>
</evidence>
<proteinExistence type="inferred from homology"/>
<keyword evidence="8 22" id="KW-0349">Heme</keyword>
<dbReference type="GO" id="GO:0042744">
    <property type="term" value="P:hydrogen peroxide catabolic process"/>
    <property type="evidence" value="ECO:0007669"/>
    <property type="project" value="UniProtKB-KW"/>
</dbReference>
<dbReference type="GO" id="GO:0006979">
    <property type="term" value="P:response to oxidative stress"/>
    <property type="evidence" value="ECO:0007669"/>
    <property type="project" value="UniProtKB-UniRule"/>
</dbReference>
<keyword evidence="14 21" id="KW-1015">Disulfide bond</keyword>
<evidence type="ECO:0000256" key="4">
    <source>
        <dbReference type="ARBA" id="ARBA00006873"/>
    </source>
</evidence>
<feature type="active site" description="Proton acceptor" evidence="17">
    <location>
        <position position="89"/>
    </location>
</feature>
<feature type="binding site" evidence="19">
    <location>
        <position position="97"/>
    </location>
    <ligand>
        <name>Ca(2+)</name>
        <dbReference type="ChEBI" id="CHEBI:29108"/>
        <label>1</label>
    </ligand>
</feature>
<dbReference type="GO" id="GO:0005576">
    <property type="term" value="C:extracellular region"/>
    <property type="evidence" value="ECO:0007669"/>
    <property type="project" value="UniProtKB-SubCell"/>
</dbReference>
<dbReference type="InterPro" id="IPR010255">
    <property type="entry name" value="Haem_peroxidase_sf"/>
</dbReference>
<dbReference type="Gene3D" id="1.10.520.10">
    <property type="match status" value="1"/>
</dbReference>
<dbReference type="EMBL" id="JBFOLJ010000015">
    <property type="protein sequence ID" value="KAL2473578.1"/>
    <property type="molecule type" value="Genomic_DNA"/>
</dbReference>
<comment type="similarity">
    <text evidence="4">Belongs to the peroxidase family. Ascorbate peroxidase subfamily.</text>
</comment>
<keyword evidence="6 22" id="KW-0964">Secreted</keyword>
<feature type="binding site" evidence="19">
    <location>
        <position position="99"/>
    </location>
    <ligand>
        <name>Ca(2+)</name>
        <dbReference type="ChEBI" id="CHEBI:29108"/>
        <label>1</label>
    </ligand>
</feature>
<keyword evidence="10 22" id="KW-0732">Signal</keyword>
<evidence type="ECO:0000256" key="6">
    <source>
        <dbReference type="ARBA" id="ARBA00022525"/>
    </source>
</evidence>
<feature type="binding site" evidence="19">
    <location>
        <position position="268"/>
    </location>
    <ligand>
        <name>Ca(2+)</name>
        <dbReference type="ChEBI" id="CHEBI:29108"/>
        <label>2</label>
    </ligand>
</feature>
<keyword evidence="16 22" id="KW-0376">Hydrogen peroxide</keyword>
<feature type="binding site" evidence="19">
    <location>
        <position position="95"/>
    </location>
    <ligand>
        <name>Ca(2+)</name>
        <dbReference type="ChEBI" id="CHEBI:29108"/>
        <label>1</label>
    </ligand>
</feature>
<comment type="cofactor">
    <cofactor evidence="19 22">
        <name>heme b</name>
        <dbReference type="ChEBI" id="CHEBI:60344"/>
    </cofactor>
    <text evidence="19 22">Binds 1 heme b (iron(II)-protoporphyrin IX) group per subunit.</text>
</comment>
<feature type="binding site" evidence="19">
    <location>
        <position position="212"/>
    </location>
    <ligand>
        <name>Ca(2+)</name>
        <dbReference type="ChEBI" id="CHEBI:29108"/>
        <label>2</label>
    </ligand>
</feature>
<dbReference type="PROSITE" id="PS50873">
    <property type="entry name" value="PEROXIDASE_4"/>
    <property type="match status" value="1"/>
</dbReference>
<feature type="binding site" evidence="19">
    <location>
        <position position="108"/>
    </location>
    <ligand>
        <name>Ca(2+)</name>
        <dbReference type="ChEBI" id="CHEBI:29108"/>
        <label>1</label>
    </ligand>
</feature>
<feature type="disulfide bond" evidence="21">
    <location>
        <begin position="91"/>
        <end position="96"/>
    </location>
</feature>
<evidence type="ECO:0000256" key="18">
    <source>
        <dbReference type="PIRSR" id="PIRSR600823-2"/>
    </source>
</evidence>
<dbReference type="CDD" id="cd00693">
    <property type="entry name" value="secretory_peroxidase"/>
    <property type="match status" value="1"/>
</dbReference>
<evidence type="ECO:0000256" key="5">
    <source>
        <dbReference type="ARBA" id="ARBA00012313"/>
    </source>
</evidence>
<evidence type="ECO:0000256" key="3">
    <source>
        <dbReference type="ARBA" id="ARBA00004613"/>
    </source>
</evidence>
<dbReference type="InterPro" id="IPR000823">
    <property type="entry name" value="Peroxidase_pln"/>
</dbReference>
<dbReference type="GO" id="GO:0140825">
    <property type="term" value="F:lactoperoxidase activity"/>
    <property type="evidence" value="ECO:0007669"/>
    <property type="project" value="UniProtKB-EC"/>
</dbReference>
<keyword evidence="12 22" id="KW-0560">Oxidoreductase</keyword>
<comment type="subcellular location">
    <subcellularLocation>
        <location evidence="3 22">Secreted</location>
    </subcellularLocation>
</comment>
<dbReference type="InterPro" id="IPR002016">
    <property type="entry name" value="Haem_peroxidase"/>
</dbReference>
<dbReference type="EC" id="1.11.1.7" evidence="5 22"/>
<dbReference type="Proteomes" id="UP001604277">
    <property type="component" value="Unassembled WGS sequence"/>
</dbReference>
<evidence type="ECO:0000256" key="13">
    <source>
        <dbReference type="ARBA" id="ARBA00023004"/>
    </source>
</evidence>
<evidence type="ECO:0000256" key="9">
    <source>
        <dbReference type="ARBA" id="ARBA00022723"/>
    </source>
</evidence>
<keyword evidence="13 19" id="KW-0408">Iron</keyword>
<accession>A0ABD1QBK8</accession>
<dbReference type="GO" id="GO:0020037">
    <property type="term" value="F:heme binding"/>
    <property type="evidence" value="ECO:0007669"/>
    <property type="project" value="UniProtKB-UniRule"/>
</dbReference>
<feature type="disulfide bond" evidence="21">
    <location>
        <begin position="218"/>
        <end position="250"/>
    </location>
</feature>
<feature type="disulfide bond" evidence="21">
    <location>
        <begin position="140"/>
        <end position="337"/>
    </location>
</feature>
<dbReference type="PANTHER" id="PTHR31517:SF17">
    <property type="entry name" value="PEROXIDASE 6"/>
    <property type="match status" value="1"/>
</dbReference>
<evidence type="ECO:0000256" key="22">
    <source>
        <dbReference type="RuleBase" id="RU362060"/>
    </source>
</evidence>
<sequence length="342" mass="37698">MRWWCCVFAFVLTLHLDIIAAKSAAQPPPNAIKNKPRTMPTTRPAADHLSTAYYANSCPNLEAIVNQKVNAWIKRDSTLAPSIIRLHFHDCAIRGCDASILLNYPGSEKRAHASKTLRGFALIDEIKAEVERRCPRTVSCADILTAAARDATVLAGGPFWQVPFGRKDGRVSLVKEANTVPQGHENITSLIDLFQKLGLNIVDLVVLSGSHTIGRSTCSSIQQRFSNFNGTGKPDQSIDFNYLNSLKRQCKLDTNFVNLDGTTPRTFDVAYYTNLEKKMGLLSTDQLLHSDSRTSPIVDALASQAQLFTSQFAVSMVKLGNVQVLTGKTQGEIRRNCNFVNS</sequence>
<keyword evidence="15" id="KW-0325">Glycoprotein</keyword>
<evidence type="ECO:0000259" key="23">
    <source>
        <dbReference type="PROSITE" id="PS50873"/>
    </source>
</evidence>
<dbReference type="Gene3D" id="1.10.420.10">
    <property type="entry name" value="Peroxidase, domain 2"/>
    <property type="match status" value="1"/>
</dbReference>
<keyword evidence="11 19" id="KW-0106">Calcium</keyword>